<dbReference type="Proteomes" id="UP000199114">
    <property type="component" value="Unassembled WGS sequence"/>
</dbReference>
<keyword evidence="2" id="KW-1185">Reference proteome</keyword>
<gene>
    <name evidence="1" type="ORF">SAMN04489841_2663</name>
</gene>
<accession>A0A1H9JRV0</accession>
<name>A0A1H9JRV0_9EURY</name>
<protein>
    <submittedName>
        <fullName evidence="1">Uncharacterized protein</fullName>
    </submittedName>
</protein>
<sequence>MITYSNYDAHRVIADDRPVGPIIRSPVPLYRYNRDRSCGCTVTDSSSYQISAAGSGRSYVTPVSSLETVHSRRAVSSS</sequence>
<dbReference type="AlphaFoldDB" id="A0A1H9JRV0"/>
<evidence type="ECO:0000313" key="1">
    <source>
        <dbReference type="EMBL" id="SEQ89534.1"/>
    </source>
</evidence>
<organism evidence="1 2">
    <name type="scientific">Natrinema salaciae</name>
    <dbReference type="NCBI Taxonomy" id="1186196"/>
    <lineage>
        <taxon>Archaea</taxon>
        <taxon>Methanobacteriati</taxon>
        <taxon>Methanobacteriota</taxon>
        <taxon>Stenosarchaea group</taxon>
        <taxon>Halobacteria</taxon>
        <taxon>Halobacteriales</taxon>
        <taxon>Natrialbaceae</taxon>
        <taxon>Natrinema</taxon>
    </lineage>
</organism>
<evidence type="ECO:0000313" key="2">
    <source>
        <dbReference type="Proteomes" id="UP000199114"/>
    </source>
</evidence>
<dbReference type="EMBL" id="FOFD01000003">
    <property type="protein sequence ID" value="SEQ89534.1"/>
    <property type="molecule type" value="Genomic_DNA"/>
</dbReference>
<proteinExistence type="predicted"/>
<reference evidence="2" key="1">
    <citation type="submission" date="2016-10" db="EMBL/GenBank/DDBJ databases">
        <authorList>
            <person name="Varghese N."/>
            <person name="Submissions S."/>
        </authorList>
    </citation>
    <scope>NUCLEOTIDE SEQUENCE [LARGE SCALE GENOMIC DNA]</scope>
    <source>
        <strain evidence="2">DSM 25055</strain>
    </source>
</reference>